<accession>A0AAE4R4H8</accession>
<protein>
    <recommendedName>
        <fullName evidence="6">Fenitrothion hydrolase</fullName>
    </recommendedName>
</protein>
<evidence type="ECO:0000313" key="5">
    <source>
        <dbReference type="Proteomes" id="UP001185922"/>
    </source>
</evidence>
<dbReference type="Proteomes" id="UP001185779">
    <property type="component" value="Unassembled WGS sequence"/>
</dbReference>
<sequence length="453" mass="48767">MTPTARPTETLLAHGLGGSEFLPVPLTAVLIGGAWALTISFAVIAFAWRTPRYGRSDAGRELPGWVTSTVDNRWLRGVLAGAALILTAWLVVAAFGPSHDNPLPGSFYVLLWVGMIVLSVLIGPVWRLLSPIRTVLRIARGIFGSRVVGLTDYPRRLGWWPAAFGLFAFVWLELASPEPNSVSSVRIWLLCYLAITLVGGIICGLRWTEDADPFAVYSTVASRLSPFAKNPDGRVIVRSPMNSLTTLPIRPGTVTVLAILLGSTAFDSFSAFPQWQDFVAEQAGGDGADGNQAIATLLSTAGLLVFVGVVAVTFWSAARAVGGVQPDLRRRLPGLMAHSLVPIVIGYILAHYLQSLVEQGQEAILALGDPLGRGWNLLWLSDAHPVYIMSDHPTVTVTLKVVFVVGGHMLGVAAAHDASLRLLPRRHQLTGQLTMMVTMVCYTFLGLYLLFGG</sequence>
<proteinExistence type="predicted"/>
<organism evidence="3 5">
    <name type="scientific">Gordonia amicalis</name>
    <dbReference type="NCBI Taxonomy" id="89053"/>
    <lineage>
        <taxon>Bacteria</taxon>
        <taxon>Bacillati</taxon>
        <taxon>Actinomycetota</taxon>
        <taxon>Actinomycetes</taxon>
        <taxon>Mycobacteriales</taxon>
        <taxon>Gordoniaceae</taxon>
        <taxon>Gordonia</taxon>
    </lineage>
</organism>
<feature type="transmembrane region" description="Helical" evidence="1">
    <location>
        <begin position="429"/>
        <end position="451"/>
    </location>
</feature>
<keyword evidence="4" id="KW-1185">Reference proteome</keyword>
<evidence type="ECO:0000313" key="4">
    <source>
        <dbReference type="Proteomes" id="UP001185779"/>
    </source>
</evidence>
<reference evidence="3 4" key="1">
    <citation type="submission" date="2023-10" db="EMBL/GenBank/DDBJ databases">
        <title>Development of a sustainable strategy for remediation of hydrocarbon-contaminated territories based on the waste exchange concept.</title>
        <authorList>
            <person name="Krivoruchko A."/>
        </authorList>
    </citation>
    <scope>NUCLEOTIDE SEQUENCE</scope>
    <source>
        <strain evidence="2 4">IEGM 1266</strain>
        <strain evidence="3">IEGM 1279</strain>
    </source>
</reference>
<dbReference type="Proteomes" id="UP001185922">
    <property type="component" value="Unassembled WGS sequence"/>
</dbReference>
<dbReference type="AlphaFoldDB" id="A0AAE4R4H8"/>
<feature type="transmembrane region" description="Helical" evidence="1">
    <location>
        <begin position="107"/>
        <end position="126"/>
    </location>
</feature>
<feature type="transmembrane region" description="Helical" evidence="1">
    <location>
        <begin position="187"/>
        <end position="207"/>
    </location>
</feature>
<evidence type="ECO:0000256" key="1">
    <source>
        <dbReference type="SAM" id="Phobius"/>
    </source>
</evidence>
<gene>
    <name evidence="2" type="ORF">R3P94_07810</name>
    <name evidence="3" type="ORF">R3Q15_13385</name>
</gene>
<dbReference type="GeneID" id="77170740"/>
<evidence type="ECO:0000313" key="2">
    <source>
        <dbReference type="EMBL" id="MDV6307237.1"/>
    </source>
</evidence>
<feature type="transmembrane region" description="Helical" evidence="1">
    <location>
        <begin position="397"/>
        <end position="417"/>
    </location>
</feature>
<keyword evidence="1" id="KW-1133">Transmembrane helix</keyword>
<evidence type="ECO:0008006" key="6">
    <source>
        <dbReference type="Google" id="ProtNLM"/>
    </source>
</evidence>
<feature type="transmembrane region" description="Helical" evidence="1">
    <location>
        <begin position="21"/>
        <end position="48"/>
    </location>
</feature>
<evidence type="ECO:0000313" key="3">
    <source>
        <dbReference type="EMBL" id="MDV6312869.1"/>
    </source>
</evidence>
<dbReference type="EMBL" id="JAWLKH010000013">
    <property type="protein sequence ID" value="MDV6312869.1"/>
    <property type="molecule type" value="Genomic_DNA"/>
</dbReference>
<keyword evidence="1" id="KW-0812">Transmembrane</keyword>
<feature type="transmembrane region" description="Helical" evidence="1">
    <location>
        <begin position="335"/>
        <end position="353"/>
    </location>
</feature>
<feature type="transmembrane region" description="Helical" evidence="1">
    <location>
        <begin position="157"/>
        <end position="175"/>
    </location>
</feature>
<feature type="transmembrane region" description="Helical" evidence="1">
    <location>
        <begin position="74"/>
        <end position="95"/>
    </location>
</feature>
<name>A0AAE4R4H8_9ACTN</name>
<keyword evidence="1" id="KW-0472">Membrane</keyword>
<dbReference type="RefSeq" id="WP_024499068.1">
    <property type="nucleotide sequence ID" value="NZ_CP091855.1"/>
</dbReference>
<dbReference type="EMBL" id="JAWLKI010000006">
    <property type="protein sequence ID" value="MDV6307237.1"/>
    <property type="molecule type" value="Genomic_DNA"/>
</dbReference>
<comment type="caution">
    <text evidence="3">The sequence shown here is derived from an EMBL/GenBank/DDBJ whole genome shotgun (WGS) entry which is preliminary data.</text>
</comment>
<feature type="transmembrane region" description="Helical" evidence="1">
    <location>
        <begin position="293"/>
        <end position="315"/>
    </location>
</feature>